<comment type="caution">
    <text evidence="3">The sequence shown here is derived from an EMBL/GenBank/DDBJ whole genome shotgun (WGS) entry which is preliminary data.</text>
</comment>
<organism evidence="3 4">
    <name type="scientific">Dyella flagellata</name>
    <dbReference type="NCBI Taxonomy" id="1867833"/>
    <lineage>
        <taxon>Bacteria</taxon>
        <taxon>Pseudomonadati</taxon>
        <taxon>Pseudomonadota</taxon>
        <taxon>Gammaproteobacteria</taxon>
        <taxon>Lysobacterales</taxon>
        <taxon>Rhodanobacteraceae</taxon>
        <taxon>Dyella</taxon>
    </lineage>
</organism>
<evidence type="ECO:0000259" key="2">
    <source>
        <dbReference type="Pfam" id="PF13539"/>
    </source>
</evidence>
<dbReference type="InterPro" id="IPR039561">
    <property type="entry name" value="Peptidase_M15C"/>
</dbReference>
<dbReference type="SUPFAM" id="SSF55166">
    <property type="entry name" value="Hedgehog/DD-peptidase"/>
    <property type="match status" value="1"/>
</dbReference>
<proteinExistence type="predicted"/>
<feature type="chain" id="PRO_5045907007" description="Peptidase M15C domain-containing protein" evidence="1">
    <location>
        <begin position="20"/>
        <end position="303"/>
    </location>
</feature>
<name>A0ABQ5X8L2_9GAMM</name>
<feature type="domain" description="Peptidase M15C" evidence="2">
    <location>
        <begin position="132"/>
        <end position="239"/>
    </location>
</feature>
<gene>
    <name evidence="3" type="ORF">GCM10007898_10620</name>
</gene>
<dbReference type="EMBL" id="BSOA01000006">
    <property type="protein sequence ID" value="GLQ87496.1"/>
    <property type="molecule type" value="Genomic_DNA"/>
</dbReference>
<dbReference type="InterPro" id="IPR009045">
    <property type="entry name" value="Zn_M74/Hedgehog-like"/>
</dbReference>
<sequence>MRRLINTALFMMVAGGVQAGTSASLPTVEPLSPLDCQAMAQHNTLRPDNPVACQRLRSVHFSYHSDAGIKKDGTLVVLDVIAPQVAQLMQQLVDQGFYINKARPMEAYEGDDLASMNDNNSSAFNGRRTATSSNWSLHAYGVAIDINPLQNPAIYANQREDAEGNVVPGQPGMALVRPTASSSGSNNYLNRNVYRARPDQDGYYRPGMAESVADLFAYHGLLTWGGDWNDPLDYQHFEVGPRSFIERLYAADPAQSADPVKGRRLFARYVEAFRSCLASQQNHLSHASQRRAFCARETISQFL</sequence>
<feature type="signal peptide" evidence="1">
    <location>
        <begin position="1"/>
        <end position="19"/>
    </location>
</feature>
<evidence type="ECO:0000256" key="1">
    <source>
        <dbReference type="SAM" id="SignalP"/>
    </source>
</evidence>
<evidence type="ECO:0000313" key="4">
    <source>
        <dbReference type="Proteomes" id="UP001156627"/>
    </source>
</evidence>
<protein>
    <recommendedName>
        <fullName evidence="2">Peptidase M15C domain-containing protein</fullName>
    </recommendedName>
</protein>
<evidence type="ECO:0000313" key="3">
    <source>
        <dbReference type="EMBL" id="GLQ87496.1"/>
    </source>
</evidence>
<accession>A0ABQ5X8L2</accession>
<dbReference type="RefSeq" id="WP_284330942.1">
    <property type="nucleotide sequence ID" value="NZ_BSOA01000006.1"/>
</dbReference>
<keyword evidence="1" id="KW-0732">Signal</keyword>
<dbReference type="Pfam" id="PF13539">
    <property type="entry name" value="Peptidase_M15_4"/>
    <property type="match status" value="1"/>
</dbReference>
<keyword evidence="4" id="KW-1185">Reference proteome</keyword>
<reference evidence="4" key="1">
    <citation type="journal article" date="2019" name="Int. J. Syst. Evol. Microbiol.">
        <title>The Global Catalogue of Microorganisms (GCM) 10K type strain sequencing project: providing services to taxonomists for standard genome sequencing and annotation.</title>
        <authorList>
            <consortium name="The Broad Institute Genomics Platform"/>
            <consortium name="The Broad Institute Genome Sequencing Center for Infectious Disease"/>
            <person name="Wu L."/>
            <person name="Ma J."/>
        </authorList>
    </citation>
    <scope>NUCLEOTIDE SEQUENCE [LARGE SCALE GENOMIC DNA]</scope>
    <source>
        <strain evidence="4">NBRC 111981</strain>
    </source>
</reference>
<dbReference type="Proteomes" id="UP001156627">
    <property type="component" value="Unassembled WGS sequence"/>
</dbReference>
<dbReference type="Gene3D" id="3.30.1380.10">
    <property type="match status" value="1"/>
</dbReference>